<gene>
    <name evidence="2" type="ORF">MYCIT1_LOCUS4127</name>
</gene>
<comment type="caution">
    <text evidence="2">The sequence shown here is derived from an EMBL/GenBank/DDBJ whole genome shotgun (WGS) entry which is preliminary data.</text>
</comment>
<feature type="non-terminal residue" evidence="2">
    <location>
        <position position="1"/>
    </location>
</feature>
<evidence type="ECO:0000313" key="2">
    <source>
        <dbReference type="EMBL" id="CAK5264170.1"/>
    </source>
</evidence>
<name>A0AAD2GX25_9AGAR</name>
<protein>
    <submittedName>
        <fullName evidence="2">Uncharacterized protein</fullName>
    </submittedName>
</protein>
<reference evidence="2" key="1">
    <citation type="submission" date="2023-11" db="EMBL/GenBank/DDBJ databases">
        <authorList>
            <person name="De Vega J J."/>
            <person name="De Vega J J."/>
        </authorList>
    </citation>
    <scope>NUCLEOTIDE SEQUENCE</scope>
</reference>
<dbReference type="EMBL" id="CAVNYO010000048">
    <property type="protein sequence ID" value="CAK5264170.1"/>
    <property type="molecule type" value="Genomic_DNA"/>
</dbReference>
<keyword evidence="3" id="KW-1185">Reference proteome</keyword>
<sequence length="209" mass="22201">SFFFRSLNRPVIPARLFRRANRPMLPSLRIITLALETVLLKDMLSVLAFNRALLNKLAARDFFFGIGTCWPLAGDATGLSVVDAADRVAFLITAGVFGVGLTTLALMLSSLSSPPPSSSSPTPTSSLSARLALNDSARRKRPLRPLPLAIGAAASRVANKDSEDSASDESSREIRRSARTDGAREEVLGLGVGRVTAPCDSGLGRATFC</sequence>
<feature type="region of interest" description="Disordered" evidence="1">
    <location>
        <begin position="157"/>
        <end position="181"/>
    </location>
</feature>
<organism evidence="2 3">
    <name type="scientific">Mycena citricolor</name>
    <dbReference type="NCBI Taxonomy" id="2018698"/>
    <lineage>
        <taxon>Eukaryota</taxon>
        <taxon>Fungi</taxon>
        <taxon>Dikarya</taxon>
        <taxon>Basidiomycota</taxon>
        <taxon>Agaricomycotina</taxon>
        <taxon>Agaricomycetes</taxon>
        <taxon>Agaricomycetidae</taxon>
        <taxon>Agaricales</taxon>
        <taxon>Marasmiineae</taxon>
        <taxon>Mycenaceae</taxon>
        <taxon>Mycena</taxon>
    </lineage>
</organism>
<feature type="compositionally biased region" description="Basic and acidic residues" evidence="1">
    <location>
        <begin position="158"/>
        <end position="181"/>
    </location>
</feature>
<evidence type="ECO:0000256" key="1">
    <source>
        <dbReference type="SAM" id="MobiDB-lite"/>
    </source>
</evidence>
<dbReference type="Proteomes" id="UP001295794">
    <property type="component" value="Unassembled WGS sequence"/>
</dbReference>
<evidence type="ECO:0000313" key="3">
    <source>
        <dbReference type="Proteomes" id="UP001295794"/>
    </source>
</evidence>
<dbReference type="AlphaFoldDB" id="A0AAD2GX25"/>
<proteinExistence type="predicted"/>
<accession>A0AAD2GX25</accession>